<gene>
    <name evidence="7" type="ORF">G8O30_13035</name>
</gene>
<dbReference type="InterPro" id="IPR006179">
    <property type="entry name" value="5_nucleotidase/apyrase"/>
</dbReference>
<feature type="domain" description="5'-Nucleotidase C-terminal" evidence="6">
    <location>
        <begin position="372"/>
        <end position="525"/>
    </location>
</feature>
<comment type="subcellular location">
    <subcellularLocation>
        <location evidence="1">Secreted</location>
    </subcellularLocation>
</comment>
<dbReference type="Proteomes" id="UP000593626">
    <property type="component" value="Chromosome"/>
</dbReference>
<dbReference type="PANTHER" id="PTHR11575">
    <property type="entry name" value="5'-NUCLEOTIDASE-RELATED"/>
    <property type="match status" value="1"/>
</dbReference>
<evidence type="ECO:0000256" key="4">
    <source>
        <dbReference type="RuleBase" id="RU362119"/>
    </source>
</evidence>
<dbReference type="InterPro" id="IPR008334">
    <property type="entry name" value="5'-Nucleotdase_C"/>
</dbReference>
<name>A0A7S8CD74_9BACI</name>
<dbReference type="Pfam" id="PF00149">
    <property type="entry name" value="Metallophos"/>
    <property type="match status" value="1"/>
</dbReference>
<dbReference type="AlphaFoldDB" id="A0A7S8CD74"/>
<dbReference type="Pfam" id="PF02872">
    <property type="entry name" value="5_nucleotid_C"/>
    <property type="match status" value="1"/>
</dbReference>
<dbReference type="PROSITE" id="PS00786">
    <property type="entry name" value="5_NUCLEOTIDASE_2"/>
    <property type="match status" value="1"/>
</dbReference>
<proteinExistence type="inferred from homology"/>
<protein>
    <submittedName>
        <fullName evidence="7">Bifunctional metallophosphatase/5'-nucleotidase</fullName>
    </submittedName>
</protein>
<evidence type="ECO:0000259" key="6">
    <source>
        <dbReference type="Pfam" id="PF02872"/>
    </source>
</evidence>
<dbReference type="GO" id="GO:0005576">
    <property type="term" value="C:extracellular region"/>
    <property type="evidence" value="ECO:0007669"/>
    <property type="project" value="UniProtKB-SubCell"/>
</dbReference>
<reference evidence="7 8" key="1">
    <citation type="submission" date="2019-07" db="EMBL/GenBank/DDBJ databases">
        <title>Genome sequence of 2 isolates from Red Sea Mangroves.</title>
        <authorList>
            <person name="Sefrji F."/>
            <person name="Michoud G."/>
            <person name="Merlino G."/>
            <person name="Daffonchio D."/>
        </authorList>
    </citation>
    <scope>NUCLEOTIDE SEQUENCE [LARGE SCALE GENOMIC DNA]</scope>
    <source>
        <strain evidence="7 8">R1DC41</strain>
    </source>
</reference>
<dbReference type="GO" id="GO:0016788">
    <property type="term" value="F:hydrolase activity, acting on ester bonds"/>
    <property type="evidence" value="ECO:0007669"/>
    <property type="project" value="InterPro"/>
</dbReference>
<sequence length="635" mass="69028">MSIFTNKKLLHVTLSTILATTAVISISPSVSFAKKDQQETQKKTPPGKASFTLSLLHTNDIHARTEQFPKLVTAVKEARKQNPHSLLLDAGDVFSGTLYFNEFKGQADLKFMNLMGYDVMTLGNHEFDLGNDEEGNKALAEFIEAAKFAFVSSNVDFSNDQALQGLFSDTISSKPKDGKIYQGMVKKVKGEKIGFFGLTTQETADIASPGKVQFENYIEEAKKAVKAFEDMGVNKIVAVTHIGYNDNPNVDNDILLAQNVPGIDVIVGGHSHDKLTEPVVIDADKDGKVKDKTLIVQAYQYGDFLGSLDVSFNSAGEVVSHKGKLIETATFADDKKALKILKPYQDKIKEIESTETGATAINALENPRQGNGSTTSVRSNETTLGNVITDGMLAKAQQYDSNVIMALQNGGGIRNSIDAGPITVGEVISVLPFGNTLATMQLTGKELKEAFEISFKNVPGENGGFLHVSGAKVVYDSTKPVNSRVVSIAYKDTNGQYVSIKDEETYKVATNAFTAKGGDGYTVFANAYKEGRVTDLGLSDWENFAEHLRNVKTVNPSIEGRIVDVVNLPSTVTPEEFNGTPEEVKVFYKDITVLATQDEDVILQHAHIKGNLFIKGTANVTMENVEVDGDTEFLD</sequence>
<evidence type="ECO:0000313" key="8">
    <source>
        <dbReference type="Proteomes" id="UP000593626"/>
    </source>
</evidence>
<dbReference type="InterPro" id="IPR029052">
    <property type="entry name" value="Metallo-depent_PP-like"/>
</dbReference>
<comment type="similarity">
    <text evidence="4">Belongs to the 5'-nucleotidase family.</text>
</comment>
<organism evidence="7 8">
    <name type="scientific">Mangrovibacillus cuniculi</name>
    <dbReference type="NCBI Taxonomy" id="2593652"/>
    <lineage>
        <taxon>Bacteria</taxon>
        <taxon>Bacillati</taxon>
        <taxon>Bacillota</taxon>
        <taxon>Bacilli</taxon>
        <taxon>Bacillales</taxon>
        <taxon>Bacillaceae</taxon>
        <taxon>Mangrovibacillus</taxon>
    </lineage>
</organism>
<dbReference type="PANTHER" id="PTHR11575:SF24">
    <property type="entry name" value="5'-NUCLEOTIDASE"/>
    <property type="match status" value="1"/>
</dbReference>
<keyword evidence="4" id="KW-0378">Hydrolase</keyword>
<evidence type="ECO:0000256" key="2">
    <source>
        <dbReference type="ARBA" id="ARBA00022525"/>
    </source>
</evidence>
<dbReference type="InterPro" id="IPR036907">
    <property type="entry name" value="5'-Nucleotdase_C_sf"/>
</dbReference>
<dbReference type="SUPFAM" id="SSF55816">
    <property type="entry name" value="5'-nucleotidase (syn. UDP-sugar hydrolase), C-terminal domain"/>
    <property type="match status" value="1"/>
</dbReference>
<dbReference type="InterPro" id="IPR006146">
    <property type="entry name" value="5'-Nucleotdase_CS"/>
</dbReference>
<evidence type="ECO:0000313" key="7">
    <source>
        <dbReference type="EMBL" id="QPC47815.1"/>
    </source>
</evidence>
<accession>A0A7S8CD74</accession>
<dbReference type="GO" id="GO:0046872">
    <property type="term" value="F:metal ion binding"/>
    <property type="evidence" value="ECO:0007669"/>
    <property type="project" value="InterPro"/>
</dbReference>
<dbReference type="GO" id="GO:0000166">
    <property type="term" value="F:nucleotide binding"/>
    <property type="evidence" value="ECO:0007669"/>
    <property type="project" value="UniProtKB-KW"/>
</dbReference>
<dbReference type="Gene3D" id="3.60.21.10">
    <property type="match status" value="1"/>
</dbReference>
<dbReference type="SUPFAM" id="SSF56300">
    <property type="entry name" value="Metallo-dependent phosphatases"/>
    <property type="match status" value="1"/>
</dbReference>
<dbReference type="Gene3D" id="3.90.780.10">
    <property type="entry name" value="5'-Nucleotidase, C-terminal domain"/>
    <property type="match status" value="1"/>
</dbReference>
<dbReference type="RefSeq" id="WP_239672493.1">
    <property type="nucleotide sequence ID" value="NZ_CP049742.1"/>
</dbReference>
<dbReference type="FunFam" id="3.90.780.10:FF:000004">
    <property type="entry name" value="UDP-sugar hydrolase, putative"/>
    <property type="match status" value="1"/>
</dbReference>
<keyword evidence="3" id="KW-0732">Signal</keyword>
<dbReference type="GO" id="GO:0009166">
    <property type="term" value="P:nucleotide catabolic process"/>
    <property type="evidence" value="ECO:0007669"/>
    <property type="project" value="InterPro"/>
</dbReference>
<keyword evidence="2" id="KW-0964">Secreted</keyword>
<keyword evidence="8" id="KW-1185">Reference proteome</keyword>
<dbReference type="EMBL" id="CP049742">
    <property type="protein sequence ID" value="QPC47815.1"/>
    <property type="molecule type" value="Genomic_DNA"/>
</dbReference>
<evidence type="ECO:0000259" key="5">
    <source>
        <dbReference type="Pfam" id="PF00149"/>
    </source>
</evidence>
<dbReference type="InterPro" id="IPR004843">
    <property type="entry name" value="Calcineurin-like_PHP"/>
</dbReference>
<dbReference type="KEGG" id="mcui:G8O30_13035"/>
<dbReference type="PRINTS" id="PR01607">
    <property type="entry name" value="APYRASEFAMLY"/>
</dbReference>
<evidence type="ECO:0000256" key="3">
    <source>
        <dbReference type="ARBA" id="ARBA00022729"/>
    </source>
</evidence>
<evidence type="ECO:0000256" key="1">
    <source>
        <dbReference type="ARBA" id="ARBA00004613"/>
    </source>
</evidence>
<feature type="domain" description="Calcineurin-like phosphoesterase" evidence="5">
    <location>
        <begin position="54"/>
        <end position="273"/>
    </location>
</feature>
<keyword evidence="4" id="KW-0547">Nucleotide-binding</keyword>